<dbReference type="Pfam" id="PF20283">
    <property type="entry name" value="CTD7"/>
    <property type="match status" value="1"/>
</dbReference>
<evidence type="ECO:0000259" key="1">
    <source>
        <dbReference type="Pfam" id="PF20283"/>
    </source>
</evidence>
<evidence type="ECO:0000313" key="3">
    <source>
        <dbReference type="Proteomes" id="UP000827138"/>
    </source>
</evidence>
<protein>
    <recommendedName>
        <fullName evidence="1">ABC-three component systems C-terminal domain-containing protein</fullName>
    </recommendedName>
</protein>
<gene>
    <name evidence="2" type="ORF">K1J60_08225</name>
</gene>
<organism evidence="2 3">
    <name type="scientific">Streptomyces akebiae</name>
    <dbReference type="NCBI Taxonomy" id="2865673"/>
    <lineage>
        <taxon>Bacteria</taxon>
        <taxon>Bacillati</taxon>
        <taxon>Actinomycetota</taxon>
        <taxon>Actinomycetes</taxon>
        <taxon>Kitasatosporales</taxon>
        <taxon>Streptomycetaceae</taxon>
        <taxon>Streptomyces</taxon>
    </lineage>
</organism>
<evidence type="ECO:0000313" key="2">
    <source>
        <dbReference type="EMBL" id="QYX76496.1"/>
    </source>
</evidence>
<name>A0ABX8XKX0_9ACTN</name>
<dbReference type="RefSeq" id="WP_220645607.1">
    <property type="nucleotide sequence ID" value="NZ_CP080647.1"/>
</dbReference>
<sequence length="453" mass="50583">MPNPALASAAVVKDSKRNWLIVPEPLNQVQSGRYDLRAGTMEQVGAGDAMSGKSDPFEASAAALGYLYQLRMALLVCVEHLETGFDWTVAIEAADDIEAVRDASTDWWQLKHRAPGTRMTDASSDLWKTLRIWATAVSGQQIDLERTNLFLLTTGIAPEGTVGSYLAPSRPGGPRNEAEALKLLNAARDNSAAKSPTVLANFAAWDALDQDQRLNLLKRIQVLDEADNIMKAGDQLQGRAALVVGHAHAQAFLQRLEGWFFQRCIAHLAGKGSGPVTGVEFDDVFDQRRNQFRPDNLPIDADVVDLTGEVTEHTEKTFVRQLTLAGIGNRRIRMAVRDYVRAYEQRSRWSNENLLRPGELGNYERRLVEEWERRFNVMVDDLGEDAAETEMRAQAKKIYAWVEQDARTKIREGCDEAFVTTGSYQMLADEQRVGWHPDFEARLMALLEPAAGR</sequence>
<dbReference type="EMBL" id="CP080647">
    <property type="protein sequence ID" value="QYX76496.1"/>
    <property type="molecule type" value="Genomic_DNA"/>
</dbReference>
<dbReference type="Proteomes" id="UP000827138">
    <property type="component" value="Chromosome"/>
</dbReference>
<dbReference type="InterPro" id="IPR046913">
    <property type="entry name" value="ABC-3C_CTD7"/>
</dbReference>
<feature type="domain" description="ABC-three component systems C-terminal" evidence="1">
    <location>
        <begin position="318"/>
        <end position="442"/>
    </location>
</feature>
<reference evidence="2 3" key="1">
    <citation type="submission" date="2021-08" db="EMBL/GenBank/DDBJ databases">
        <authorList>
            <person name="Ping M."/>
        </authorList>
    </citation>
    <scope>NUCLEOTIDE SEQUENCE [LARGE SCALE GENOMIC DNA]</scope>
    <source>
        <strain evidence="2 3">MG28</strain>
    </source>
</reference>
<accession>A0ABX8XKX0</accession>
<keyword evidence="3" id="KW-1185">Reference proteome</keyword>
<proteinExistence type="predicted"/>